<keyword evidence="6" id="KW-1185">Reference proteome</keyword>
<dbReference type="Proteomes" id="UP001595803">
    <property type="component" value="Unassembled WGS sequence"/>
</dbReference>
<evidence type="ECO:0000313" key="5">
    <source>
        <dbReference type="EMBL" id="MFC3834577.1"/>
    </source>
</evidence>
<gene>
    <name evidence="5" type="ORF">ACFOSB_17110</name>
</gene>
<evidence type="ECO:0000313" key="6">
    <source>
        <dbReference type="Proteomes" id="UP001595803"/>
    </source>
</evidence>
<name>A0ABV7ZD64_9DEIO</name>
<protein>
    <submittedName>
        <fullName evidence="5">Lycopene cyclase family protein</fullName>
    </submittedName>
</protein>
<dbReference type="NCBIfam" id="TIGR01790">
    <property type="entry name" value="carotene-cycl"/>
    <property type="match status" value="1"/>
</dbReference>
<comment type="caution">
    <text evidence="5">The sequence shown here is derived from an EMBL/GenBank/DDBJ whole genome shotgun (WGS) entry which is preliminary data.</text>
</comment>
<dbReference type="Gene3D" id="3.50.50.60">
    <property type="entry name" value="FAD/NAD(P)-binding domain"/>
    <property type="match status" value="1"/>
</dbReference>
<sequence length="486" mass="51265">MPGAEHSDVLIVGGGPSGTALAAELSRRGVDVRVLAPHPPGPYPATYGAWLDDLPVWAQGCAAQVWTDVRVYTGPEPTPLLRPYALLDNAALQRALHARAGTGLRWTVGRATHAEPCAAGTLVHGTREERWTARLVVDASGHGGRLVRTAYPDGPAFQTAWGLTARFDRPPVPPGSMVWMDYRPPSGPTSVPTFLYAMHLGGDRFFVEETSLIARPGVNRAALEARLHARLSAAGTPPREVLSTEWVAFPMNGALPTPTSVLPFGAAAGLVHPISGFQVSAALRVAPALAGVLHAALRSGADPVRVGWDLLWPPERRAARESHLLGVRALLGLPGPALPEFFGTFFDLPPAQWRAFLDPDTPAGTLSRIMLRLFAVAPARVRASLARAGVASAGVSAHALWAAMKTPPASSHPPGGHNTHRGGMTQDDRNTEGVREHEDIAQHTEVTDGMQGATGSADANGLDPEVNAAAKLAELKEHLAPVIGKS</sequence>
<keyword evidence="3" id="KW-0520">NAD</keyword>
<dbReference type="SUPFAM" id="SSF51905">
    <property type="entry name" value="FAD/NAD(P)-binding domain"/>
    <property type="match status" value="1"/>
</dbReference>
<feature type="region of interest" description="Disordered" evidence="4">
    <location>
        <begin position="405"/>
        <end position="462"/>
    </location>
</feature>
<evidence type="ECO:0000256" key="1">
    <source>
        <dbReference type="ARBA" id="ARBA00006599"/>
    </source>
</evidence>
<evidence type="ECO:0000256" key="2">
    <source>
        <dbReference type="ARBA" id="ARBA00022746"/>
    </source>
</evidence>
<reference evidence="6" key="1">
    <citation type="journal article" date="2019" name="Int. J. Syst. Evol. Microbiol.">
        <title>The Global Catalogue of Microorganisms (GCM) 10K type strain sequencing project: providing services to taxonomists for standard genome sequencing and annotation.</title>
        <authorList>
            <consortium name="The Broad Institute Genomics Platform"/>
            <consortium name="The Broad Institute Genome Sequencing Center for Infectious Disease"/>
            <person name="Wu L."/>
            <person name="Ma J."/>
        </authorList>
    </citation>
    <scope>NUCLEOTIDE SEQUENCE [LARGE SCALE GENOMIC DNA]</scope>
    <source>
        <strain evidence="6">CCTCC AB 2017081</strain>
    </source>
</reference>
<comment type="similarity">
    <text evidence="1">Belongs to the lycopene cyclase family.</text>
</comment>
<dbReference type="InterPro" id="IPR010108">
    <property type="entry name" value="Lycopene_cyclase_b/e"/>
</dbReference>
<feature type="compositionally biased region" description="Basic and acidic residues" evidence="4">
    <location>
        <begin position="426"/>
        <end position="446"/>
    </location>
</feature>
<dbReference type="PANTHER" id="PTHR39757:SF5">
    <property type="entry name" value="OS02G0190600 PROTEIN"/>
    <property type="match status" value="1"/>
</dbReference>
<proteinExistence type="inferred from homology"/>
<dbReference type="InterPro" id="IPR036188">
    <property type="entry name" value="FAD/NAD-bd_sf"/>
</dbReference>
<accession>A0ABV7ZD64</accession>
<dbReference type="Pfam" id="PF05834">
    <property type="entry name" value="Lycopene_cycl"/>
    <property type="match status" value="1"/>
</dbReference>
<evidence type="ECO:0000256" key="3">
    <source>
        <dbReference type="ARBA" id="ARBA00023027"/>
    </source>
</evidence>
<evidence type="ECO:0000256" key="4">
    <source>
        <dbReference type="SAM" id="MobiDB-lite"/>
    </source>
</evidence>
<keyword evidence="2" id="KW-0125">Carotenoid biosynthesis</keyword>
<dbReference type="RefSeq" id="WP_322472393.1">
    <property type="nucleotide sequence ID" value="NZ_JBHRZG010000024.1"/>
</dbReference>
<dbReference type="PANTHER" id="PTHR39757">
    <property type="match status" value="1"/>
</dbReference>
<organism evidence="5 6">
    <name type="scientific">Deinococcus rufus</name>
    <dbReference type="NCBI Taxonomy" id="2136097"/>
    <lineage>
        <taxon>Bacteria</taxon>
        <taxon>Thermotogati</taxon>
        <taxon>Deinococcota</taxon>
        <taxon>Deinococci</taxon>
        <taxon>Deinococcales</taxon>
        <taxon>Deinococcaceae</taxon>
        <taxon>Deinococcus</taxon>
    </lineage>
</organism>
<dbReference type="EMBL" id="JBHRZG010000024">
    <property type="protein sequence ID" value="MFC3834577.1"/>
    <property type="molecule type" value="Genomic_DNA"/>
</dbReference>